<dbReference type="CDD" id="cd06089">
    <property type="entry name" value="KOW_RPL26"/>
    <property type="match status" value="1"/>
</dbReference>
<dbReference type="OrthoDB" id="9807419at2"/>
<keyword evidence="3 5" id="KW-0687">Ribonucleoprotein</keyword>
<dbReference type="HAMAP" id="MF_01326_B">
    <property type="entry name" value="Ribosomal_uL24_B"/>
    <property type="match status" value="1"/>
</dbReference>
<evidence type="ECO:0000256" key="2">
    <source>
        <dbReference type="ARBA" id="ARBA00022980"/>
    </source>
</evidence>
<dbReference type="RefSeq" id="WP_138087818.1">
    <property type="nucleotide sequence ID" value="NZ_VAUV01000015.1"/>
</dbReference>
<comment type="subunit">
    <text evidence="5">Part of the 50S ribosomal subunit.</text>
</comment>
<evidence type="ECO:0000256" key="1">
    <source>
        <dbReference type="ARBA" id="ARBA00010618"/>
    </source>
</evidence>
<keyword evidence="2 5" id="KW-0689">Ribosomal protein</keyword>
<evidence type="ECO:0000313" key="9">
    <source>
        <dbReference type="Proteomes" id="UP000306196"/>
    </source>
</evidence>
<evidence type="ECO:0000256" key="6">
    <source>
        <dbReference type="RuleBase" id="RU003477"/>
    </source>
</evidence>
<dbReference type="Gene3D" id="2.30.30.30">
    <property type="match status" value="1"/>
</dbReference>
<keyword evidence="5" id="KW-0694">RNA-binding</keyword>
<dbReference type="GO" id="GO:1990904">
    <property type="term" value="C:ribonucleoprotein complex"/>
    <property type="evidence" value="ECO:0007669"/>
    <property type="project" value="UniProtKB-KW"/>
</dbReference>
<dbReference type="NCBIfam" id="TIGR01079">
    <property type="entry name" value="rplX_bact"/>
    <property type="match status" value="1"/>
</dbReference>
<gene>
    <name evidence="5" type="primary">rplX</name>
    <name evidence="8" type="ORF">FEM03_18710</name>
</gene>
<feature type="domain" description="KOW" evidence="7">
    <location>
        <begin position="7"/>
        <end position="34"/>
    </location>
</feature>
<comment type="similarity">
    <text evidence="1 5 6">Belongs to the universal ribosomal protein uL24 family.</text>
</comment>
<dbReference type="InterPro" id="IPR014722">
    <property type="entry name" value="Rib_uL2_dom2"/>
</dbReference>
<dbReference type="GO" id="GO:0019843">
    <property type="term" value="F:rRNA binding"/>
    <property type="evidence" value="ECO:0007669"/>
    <property type="project" value="UniProtKB-UniRule"/>
</dbReference>
<dbReference type="GO" id="GO:0003735">
    <property type="term" value="F:structural constituent of ribosome"/>
    <property type="evidence" value="ECO:0007669"/>
    <property type="project" value="InterPro"/>
</dbReference>
<sequence>MSHIKTHVRKGDLVEVITGTHKGARGAVLQVIKKNPPNGLRVLVEGVNLIKKSVRPTQERPQGGFQEKEAPLHISNVKLVEKKTKEG</sequence>
<accession>A0A5R8K9X4</accession>
<dbReference type="SUPFAM" id="SSF50104">
    <property type="entry name" value="Translation proteins SH3-like domain"/>
    <property type="match status" value="1"/>
</dbReference>
<reference evidence="8 9" key="1">
    <citation type="submission" date="2019-05" db="EMBL/GenBank/DDBJ databases">
        <title>Verrucobacter flavum gen. nov., sp. nov. a new member of the family Verrucomicrobiaceae.</title>
        <authorList>
            <person name="Szuroczki S."/>
            <person name="Abbaszade G."/>
            <person name="Szabo A."/>
            <person name="Felfoldi T."/>
            <person name="Schumann P."/>
            <person name="Boka K."/>
            <person name="Keki Z."/>
            <person name="Toumi M."/>
            <person name="Toth E."/>
        </authorList>
    </citation>
    <scope>NUCLEOTIDE SEQUENCE [LARGE SCALE GENOMIC DNA]</scope>
    <source>
        <strain evidence="8 9">MG-N-17</strain>
    </source>
</reference>
<name>A0A5R8K9X4_9BACT</name>
<dbReference type="GO" id="GO:0005840">
    <property type="term" value="C:ribosome"/>
    <property type="evidence" value="ECO:0007669"/>
    <property type="project" value="UniProtKB-KW"/>
</dbReference>
<dbReference type="Proteomes" id="UP000306196">
    <property type="component" value="Unassembled WGS sequence"/>
</dbReference>
<dbReference type="InterPro" id="IPR008991">
    <property type="entry name" value="Translation_prot_SH3-like_sf"/>
</dbReference>
<evidence type="ECO:0000256" key="5">
    <source>
        <dbReference type="HAMAP-Rule" id="MF_01326"/>
    </source>
</evidence>
<dbReference type="AlphaFoldDB" id="A0A5R8K9X4"/>
<comment type="function">
    <text evidence="5">One of the proteins that surrounds the polypeptide exit tunnel on the outside of the subunit.</text>
</comment>
<organism evidence="8 9">
    <name type="scientific">Phragmitibacter flavus</name>
    <dbReference type="NCBI Taxonomy" id="2576071"/>
    <lineage>
        <taxon>Bacteria</taxon>
        <taxon>Pseudomonadati</taxon>
        <taxon>Verrucomicrobiota</taxon>
        <taxon>Verrucomicrobiia</taxon>
        <taxon>Verrucomicrobiales</taxon>
        <taxon>Verrucomicrobiaceae</taxon>
        <taxon>Phragmitibacter</taxon>
    </lineage>
</organism>
<evidence type="ECO:0000313" key="8">
    <source>
        <dbReference type="EMBL" id="TLD69132.1"/>
    </source>
</evidence>
<proteinExistence type="inferred from homology"/>
<dbReference type="SMART" id="SM00739">
    <property type="entry name" value="KOW"/>
    <property type="match status" value="1"/>
</dbReference>
<dbReference type="InterPro" id="IPR005825">
    <property type="entry name" value="Ribosomal_uL24_CS"/>
</dbReference>
<dbReference type="EMBL" id="VAUV01000015">
    <property type="protein sequence ID" value="TLD69132.1"/>
    <property type="molecule type" value="Genomic_DNA"/>
</dbReference>
<dbReference type="Pfam" id="PF00467">
    <property type="entry name" value="KOW"/>
    <property type="match status" value="1"/>
</dbReference>
<dbReference type="GO" id="GO:0006412">
    <property type="term" value="P:translation"/>
    <property type="evidence" value="ECO:0007669"/>
    <property type="project" value="UniProtKB-UniRule"/>
</dbReference>
<evidence type="ECO:0000256" key="3">
    <source>
        <dbReference type="ARBA" id="ARBA00023274"/>
    </source>
</evidence>
<dbReference type="InterPro" id="IPR057264">
    <property type="entry name" value="Ribosomal_uL24_C"/>
</dbReference>
<dbReference type="PROSITE" id="PS01108">
    <property type="entry name" value="RIBOSOMAL_L24"/>
    <property type="match status" value="1"/>
</dbReference>
<comment type="caution">
    <text evidence="8">The sequence shown here is derived from an EMBL/GenBank/DDBJ whole genome shotgun (WGS) entry which is preliminary data.</text>
</comment>
<dbReference type="Pfam" id="PF17136">
    <property type="entry name" value="ribosomal_L24"/>
    <property type="match status" value="1"/>
</dbReference>
<dbReference type="InterPro" id="IPR005824">
    <property type="entry name" value="KOW"/>
</dbReference>
<keyword evidence="9" id="KW-1185">Reference proteome</keyword>
<dbReference type="PANTHER" id="PTHR12903">
    <property type="entry name" value="MITOCHONDRIAL RIBOSOMAL PROTEIN L24"/>
    <property type="match status" value="1"/>
</dbReference>
<dbReference type="InterPro" id="IPR041988">
    <property type="entry name" value="Ribosomal_uL24_KOW"/>
</dbReference>
<dbReference type="InterPro" id="IPR003256">
    <property type="entry name" value="Ribosomal_uL24"/>
</dbReference>
<keyword evidence="5" id="KW-0699">rRNA-binding</keyword>
<protein>
    <recommendedName>
        <fullName evidence="4 5">Large ribosomal subunit protein uL24</fullName>
    </recommendedName>
</protein>
<comment type="function">
    <text evidence="5">One of two assembly initiator proteins, it binds directly to the 5'-end of the 23S rRNA, where it nucleates assembly of the 50S subunit.</text>
</comment>
<evidence type="ECO:0000259" key="7">
    <source>
        <dbReference type="SMART" id="SM00739"/>
    </source>
</evidence>
<evidence type="ECO:0000256" key="4">
    <source>
        <dbReference type="ARBA" id="ARBA00035206"/>
    </source>
</evidence>